<gene>
    <name evidence="1" type="ORF">H9659_06480</name>
</gene>
<reference evidence="1 2" key="1">
    <citation type="submission" date="2020-08" db="EMBL/GenBank/DDBJ databases">
        <title>A Genomic Blueprint of the Chicken Gut Microbiome.</title>
        <authorList>
            <person name="Gilroy R."/>
            <person name="Ravi A."/>
            <person name="Getino M."/>
            <person name="Pursley I."/>
            <person name="Horton D.L."/>
            <person name="Alikhan N.-F."/>
            <person name="Baker D."/>
            <person name="Gharbi K."/>
            <person name="Hall N."/>
            <person name="Watson M."/>
            <person name="Adriaenssens E.M."/>
            <person name="Foster-Nyarko E."/>
            <person name="Jarju S."/>
            <person name="Secka A."/>
            <person name="Antonio M."/>
            <person name="Oren A."/>
            <person name="Chaudhuri R."/>
            <person name="La Ragione R.M."/>
            <person name="Hildebrand F."/>
            <person name="Pallen M.J."/>
        </authorList>
    </citation>
    <scope>NUCLEOTIDE SEQUENCE [LARGE SCALE GENOMIC DNA]</scope>
    <source>
        <strain evidence="1 2">Sa3CUA8</strain>
    </source>
</reference>
<protein>
    <submittedName>
        <fullName evidence="1">Uncharacterized protein</fullName>
    </submittedName>
</protein>
<keyword evidence="2" id="KW-1185">Reference proteome</keyword>
<name>A0ABR8PIH3_9BACL</name>
<comment type="caution">
    <text evidence="1">The sequence shown here is derived from an EMBL/GenBank/DDBJ whole genome shotgun (WGS) entry which is preliminary data.</text>
</comment>
<accession>A0ABR8PIH3</accession>
<dbReference type="EMBL" id="JACSQY010000003">
    <property type="protein sequence ID" value="MBD7907970.1"/>
    <property type="molecule type" value="Genomic_DNA"/>
</dbReference>
<evidence type="ECO:0000313" key="1">
    <source>
        <dbReference type="EMBL" id="MBD7907970.1"/>
    </source>
</evidence>
<proteinExistence type="predicted"/>
<organism evidence="1 2">
    <name type="scientific">Sporosarcina gallistercoris</name>
    <dbReference type="NCBI Taxonomy" id="2762245"/>
    <lineage>
        <taxon>Bacteria</taxon>
        <taxon>Bacillati</taxon>
        <taxon>Bacillota</taxon>
        <taxon>Bacilli</taxon>
        <taxon>Bacillales</taxon>
        <taxon>Caryophanaceae</taxon>
        <taxon>Sporosarcina</taxon>
    </lineage>
</organism>
<evidence type="ECO:0000313" key="2">
    <source>
        <dbReference type="Proteomes" id="UP000659496"/>
    </source>
</evidence>
<sequence length="98" mass="11335">MMTKNQVNEREQMEMLAIEKVVLQDHKVRKIDAAIGFYFIYPLVERLYSIYGKPSIDAIVLNKFNTLSAFGVVHRVLCFSLASAKTRSTVSFHFHRLL</sequence>
<dbReference type="Proteomes" id="UP000659496">
    <property type="component" value="Unassembled WGS sequence"/>
</dbReference>